<accession>W6MH60</accession>
<evidence type="ECO:0000313" key="2">
    <source>
        <dbReference type="EMBL" id="CDK12548.1"/>
    </source>
</evidence>
<reference evidence="2" key="2">
    <citation type="submission" date="2014-02" db="EMBL/GenBank/DDBJ databases">
        <title>The hermit crab's nose antennal transcriptomics.</title>
        <authorList>
            <person name="Groh K.C."/>
            <person name="Vogel H."/>
            <person name="Stensmyr M.C."/>
            <person name="Grosse-Wilde E."/>
            <person name="Hansson B.S."/>
        </authorList>
    </citation>
    <scope>NUCLEOTIDE SEQUENCE</scope>
    <source>
        <tissue evidence="2">Antennules</tissue>
    </source>
</reference>
<reference evidence="2" key="1">
    <citation type="submission" date="2013-06" db="EMBL/GenBank/DDBJ databases">
        <authorList>
            <person name="Groh K."/>
        </authorList>
    </citation>
    <scope>NUCLEOTIDE SEQUENCE</scope>
    <source>
        <tissue evidence="2">Antennules</tissue>
    </source>
</reference>
<dbReference type="AlphaFoldDB" id="W6MH60"/>
<organism evidence="2">
    <name type="scientific">Coenobita clypeatus</name>
    <dbReference type="NCBI Taxonomy" id="474045"/>
    <lineage>
        <taxon>Eukaryota</taxon>
        <taxon>Metazoa</taxon>
        <taxon>Ecdysozoa</taxon>
        <taxon>Arthropoda</taxon>
        <taxon>Crustacea</taxon>
        <taxon>Multicrustacea</taxon>
        <taxon>Malacostraca</taxon>
        <taxon>Eumalacostraca</taxon>
        <taxon>Eucarida</taxon>
        <taxon>Decapoda</taxon>
        <taxon>Pleocyemata</taxon>
        <taxon>Anomura</taxon>
        <taxon>Paguroidea</taxon>
        <taxon>Coenobitidae</taxon>
        <taxon>Coenobita</taxon>
    </lineage>
</organism>
<gene>
    <name evidence="2" type="primary">armitage-like</name>
</gene>
<evidence type="ECO:0000259" key="1">
    <source>
        <dbReference type="Pfam" id="PF21634"/>
    </source>
</evidence>
<feature type="non-terminal residue" evidence="2">
    <location>
        <position position="1"/>
    </location>
</feature>
<proteinExistence type="predicted"/>
<dbReference type="Pfam" id="PF21634">
    <property type="entry name" value="MOV-10_beta-barrel"/>
    <property type="match status" value="1"/>
</dbReference>
<name>W6MH60_9EUCA</name>
<feature type="domain" description="Helicase MOV-10-like beta-barrel" evidence="1">
    <location>
        <begin position="8"/>
        <end position="51"/>
    </location>
</feature>
<protein>
    <submittedName>
        <fullName evidence="2">Armitage-like protein</fullName>
    </submittedName>
</protein>
<dbReference type="EMBL" id="HABY01000019">
    <property type="protein sequence ID" value="CDK12548.1"/>
    <property type="molecule type" value="Transcribed_RNA"/>
</dbReference>
<sequence length="128" mass="14707">STRGPHDSDSTSTHTTVYEGYIHQVLQSKVLLKFHPGFHNQYRGGDYAVCFNFNRTSLRRCHFALNFAMSQLGPDVLFPVKLKFQLPQVCYVDSEAPVLPRAGKDIKCKNVKLSQINEHKKHQMKIQF</sequence>
<dbReference type="InterPro" id="IPR049080">
    <property type="entry name" value="MOV-10-like_beta-barrel"/>
</dbReference>